<name>A0ABV3GQD5_MICGL</name>
<keyword evidence="3" id="KW-0378">Hydrolase</keyword>
<accession>A0ABV3GQD5</accession>
<feature type="compositionally biased region" description="Gly residues" evidence="1">
    <location>
        <begin position="508"/>
        <end position="519"/>
    </location>
</feature>
<dbReference type="Pfam" id="PF01844">
    <property type="entry name" value="HNH"/>
    <property type="match status" value="1"/>
</dbReference>
<reference evidence="3 4" key="1">
    <citation type="submission" date="2024-06" db="EMBL/GenBank/DDBJ databases">
        <title>The Natural Products Discovery Center: Release of the First 8490 Sequenced Strains for Exploring Actinobacteria Biosynthetic Diversity.</title>
        <authorList>
            <person name="Kalkreuter E."/>
            <person name="Kautsar S.A."/>
            <person name="Yang D."/>
            <person name="Bader C.D."/>
            <person name="Teijaro C.N."/>
            <person name="Fluegel L."/>
            <person name="Davis C.M."/>
            <person name="Simpson J.R."/>
            <person name="Lauterbach L."/>
            <person name="Steele A.D."/>
            <person name="Gui C."/>
            <person name="Meng S."/>
            <person name="Li G."/>
            <person name="Viehrig K."/>
            <person name="Ye F."/>
            <person name="Su P."/>
            <person name="Kiefer A.F."/>
            <person name="Nichols A."/>
            <person name="Cepeda A.J."/>
            <person name="Yan W."/>
            <person name="Fan B."/>
            <person name="Jiang Y."/>
            <person name="Adhikari A."/>
            <person name="Zheng C.-J."/>
            <person name="Schuster L."/>
            <person name="Cowan T.M."/>
            <person name="Smanski M.J."/>
            <person name="Chevrette M.G."/>
            <person name="De Carvalho L.P.S."/>
            <person name="Shen B."/>
        </authorList>
    </citation>
    <scope>NUCLEOTIDE SEQUENCE [LARGE SCALE GENOMIC DNA]</scope>
    <source>
        <strain evidence="3 4">NPDC050100</strain>
    </source>
</reference>
<feature type="region of interest" description="Disordered" evidence="1">
    <location>
        <begin position="214"/>
        <end position="298"/>
    </location>
</feature>
<keyword evidence="3" id="KW-0540">Nuclease</keyword>
<feature type="compositionally biased region" description="Basic and acidic residues" evidence="1">
    <location>
        <begin position="485"/>
        <end position="506"/>
    </location>
</feature>
<dbReference type="CDD" id="cd00085">
    <property type="entry name" value="HNHc"/>
    <property type="match status" value="1"/>
</dbReference>
<feature type="compositionally biased region" description="Pro residues" evidence="1">
    <location>
        <begin position="102"/>
        <end position="119"/>
    </location>
</feature>
<feature type="region of interest" description="Disordered" evidence="1">
    <location>
        <begin position="541"/>
        <end position="576"/>
    </location>
</feature>
<feature type="compositionally biased region" description="Polar residues" evidence="1">
    <location>
        <begin position="214"/>
        <end position="226"/>
    </location>
</feature>
<dbReference type="InterPro" id="IPR002711">
    <property type="entry name" value="HNH"/>
</dbReference>
<feature type="compositionally biased region" description="Low complexity" evidence="1">
    <location>
        <begin position="140"/>
        <end position="149"/>
    </location>
</feature>
<feature type="compositionally biased region" description="Gly residues" evidence="1">
    <location>
        <begin position="229"/>
        <end position="278"/>
    </location>
</feature>
<feature type="region of interest" description="Disordered" evidence="1">
    <location>
        <begin position="452"/>
        <end position="520"/>
    </location>
</feature>
<feature type="region of interest" description="Disordered" evidence="1">
    <location>
        <begin position="91"/>
        <end position="172"/>
    </location>
</feature>
<proteinExistence type="predicted"/>
<dbReference type="RefSeq" id="WP_358139806.1">
    <property type="nucleotide sequence ID" value="NZ_JBFALK010000024.1"/>
</dbReference>
<evidence type="ECO:0000313" key="3">
    <source>
        <dbReference type="EMBL" id="MEV0973838.1"/>
    </source>
</evidence>
<feature type="compositionally biased region" description="Low complexity" evidence="1">
    <location>
        <begin position="326"/>
        <end position="338"/>
    </location>
</feature>
<dbReference type="EMBL" id="JBFALK010000024">
    <property type="protein sequence ID" value="MEV0973838.1"/>
    <property type="molecule type" value="Genomic_DNA"/>
</dbReference>
<keyword evidence="4" id="KW-1185">Reference proteome</keyword>
<feature type="domain" description="HNH nuclease" evidence="2">
    <location>
        <begin position="362"/>
        <end position="414"/>
    </location>
</feature>
<feature type="region of interest" description="Disordered" evidence="1">
    <location>
        <begin position="654"/>
        <end position="684"/>
    </location>
</feature>
<evidence type="ECO:0000313" key="4">
    <source>
        <dbReference type="Proteomes" id="UP001551675"/>
    </source>
</evidence>
<feature type="region of interest" description="Disordered" evidence="1">
    <location>
        <begin position="326"/>
        <end position="353"/>
    </location>
</feature>
<sequence length="684" mass="68960">MTGSTETKDGITPSAAGPAGAAWSVGFAAGELRVQVSTLMHLDDLPAELAGWGPIHAQLARRLAKRQIGGEWRFAVCDEQGHLLHAGITRRRPAGWPRHPVPDPAPHPADPAPTPPFRPAEPGTSSASRPAAPGTPPAFDPAAPDTFPASRFADPTPPPGAGSASGPGGGSVRRRGIVELQLPLALLHELYADIYAQGGWAAVIADIMRQYGQATGQNSHSPSSPRNGHGNGSVHGDGNADGSGSLHGDGDDGGGGGGGGGDGGGGDGGGGGGDGDSGGESASVVTPTVEGGSTSGFGAAQFADAQSADPGARGVTARGVTARGVTARGATDHGAAAHAARDTVTGGEKAAGDERRRFPTAGLRRRIEIRDRVCSHPGCRAPAARSEMDHTRQYAHGGPTTEHNLAAACAHDHDLRDNGWQVIQTSPGHVTWISRTGHRYPAEPPPIIEPMPEPFTPNGWTTPNQPGTPRTHQTSRGPGSAGHTTGHEAADHCGGKHRAGGDEARGADGSGGGVHGADGGAHEIRGADGCGGGVGAADGGGDLVRGAHDSGGHPVGDQRVAETDAGQHPPVSRDVDGYAVCRPWRSDADAYEAAVRGATGTSEATGTSGATGNDGGGSRARGLAVSGYGAGSITDPINDELPFLPTWNYEPAWWEEPALEPDPASQDAAPPGPVPDPDDEIPPF</sequence>
<protein>
    <submittedName>
        <fullName evidence="3">HNH endonuclease signature motif containing protein</fullName>
    </submittedName>
</protein>
<comment type="caution">
    <text evidence="3">The sequence shown here is derived from an EMBL/GenBank/DDBJ whole genome shotgun (WGS) entry which is preliminary data.</text>
</comment>
<dbReference type="Proteomes" id="UP001551675">
    <property type="component" value="Unassembled WGS sequence"/>
</dbReference>
<feature type="compositionally biased region" description="Low complexity" evidence="1">
    <location>
        <begin position="654"/>
        <end position="669"/>
    </location>
</feature>
<feature type="compositionally biased region" description="Low complexity" evidence="1">
    <location>
        <begin position="597"/>
        <end position="611"/>
    </location>
</feature>
<dbReference type="InterPro" id="IPR003615">
    <property type="entry name" value="HNH_nuc"/>
</dbReference>
<gene>
    <name evidence="3" type="ORF">AB0I59_35045</name>
</gene>
<organism evidence="3 4">
    <name type="scientific">Microtetraspora glauca</name>
    <dbReference type="NCBI Taxonomy" id="1996"/>
    <lineage>
        <taxon>Bacteria</taxon>
        <taxon>Bacillati</taxon>
        <taxon>Actinomycetota</taxon>
        <taxon>Actinomycetes</taxon>
        <taxon>Streptosporangiales</taxon>
        <taxon>Streptosporangiaceae</taxon>
        <taxon>Microtetraspora</taxon>
    </lineage>
</organism>
<dbReference type="SMART" id="SM00507">
    <property type="entry name" value="HNHc"/>
    <property type="match status" value="1"/>
</dbReference>
<evidence type="ECO:0000259" key="2">
    <source>
        <dbReference type="SMART" id="SM00507"/>
    </source>
</evidence>
<evidence type="ECO:0000256" key="1">
    <source>
        <dbReference type="SAM" id="MobiDB-lite"/>
    </source>
</evidence>
<feature type="compositionally biased region" description="Polar residues" evidence="1">
    <location>
        <begin position="458"/>
        <end position="477"/>
    </location>
</feature>
<feature type="region of interest" description="Disordered" evidence="1">
    <location>
        <begin position="595"/>
        <end position="619"/>
    </location>
</feature>
<keyword evidence="3" id="KW-0255">Endonuclease</keyword>
<dbReference type="GO" id="GO:0004519">
    <property type="term" value="F:endonuclease activity"/>
    <property type="evidence" value="ECO:0007669"/>
    <property type="project" value="UniProtKB-KW"/>
</dbReference>